<dbReference type="Proteomes" id="UP000003861">
    <property type="component" value="Unassembled WGS sequence"/>
</dbReference>
<sequence>MATQQKSEAEIEAGKFARDADQIDDEDEDEVVIVLEQTGRPIDEIVVYREPNGVVHTVDEWNDEYDPSDEGIEAVYRSSVDAAFDGEWTVSDVMDAYRAGNLTTSRAEGGYGLKTYTLPTARLVSIGGSDA</sequence>
<feature type="compositionally biased region" description="Basic and acidic residues" evidence="1">
    <location>
        <begin position="7"/>
        <end position="21"/>
    </location>
</feature>
<name>F7PLN0_9EURY</name>
<dbReference type="EMBL" id="AFNT02000003">
    <property type="protein sequence ID" value="ERJ07419.1"/>
    <property type="molecule type" value="Genomic_DNA"/>
</dbReference>
<organism evidence="2 3">
    <name type="scientific">Halorhabdus tiamatea SARL4B</name>
    <dbReference type="NCBI Taxonomy" id="1033806"/>
    <lineage>
        <taxon>Archaea</taxon>
        <taxon>Methanobacteriati</taxon>
        <taxon>Methanobacteriota</taxon>
        <taxon>Stenosarchaea group</taxon>
        <taxon>Halobacteria</taxon>
        <taxon>Halobacteriales</taxon>
        <taxon>Haloarculaceae</taxon>
        <taxon>Halorhabdus</taxon>
    </lineage>
</organism>
<dbReference type="AlphaFoldDB" id="F7PLN0"/>
<reference evidence="2 3" key="2">
    <citation type="journal article" date="2013" name="PLoS ONE">
        <title>INDIGO - INtegrated Data Warehouse of MIcrobial GenOmes with Examples from the Red Sea Extremophiles.</title>
        <authorList>
            <person name="Alam I."/>
            <person name="Antunes A."/>
            <person name="Kamau A.A."/>
            <person name="Ba Alawi W."/>
            <person name="Kalkatawi M."/>
            <person name="Stingl U."/>
            <person name="Bajic V.B."/>
        </authorList>
    </citation>
    <scope>NUCLEOTIDE SEQUENCE [LARGE SCALE GENOMIC DNA]</scope>
    <source>
        <strain evidence="2 3">SARL4B</strain>
    </source>
</reference>
<evidence type="ECO:0000313" key="2">
    <source>
        <dbReference type="EMBL" id="ERJ07419.1"/>
    </source>
</evidence>
<evidence type="ECO:0000313" key="3">
    <source>
        <dbReference type="Proteomes" id="UP000003861"/>
    </source>
</evidence>
<proteinExistence type="predicted"/>
<gene>
    <name evidence="2" type="ORF">HLRTI_000461</name>
</gene>
<comment type="caution">
    <text evidence="2">The sequence shown here is derived from an EMBL/GenBank/DDBJ whole genome shotgun (WGS) entry which is preliminary data.</text>
</comment>
<feature type="region of interest" description="Disordered" evidence="1">
    <location>
        <begin position="1"/>
        <end position="24"/>
    </location>
</feature>
<evidence type="ECO:0000256" key="1">
    <source>
        <dbReference type="SAM" id="MobiDB-lite"/>
    </source>
</evidence>
<accession>F7PLN0</accession>
<reference evidence="2 3" key="1">
    <citation type="journal article" date="2011" name="J. Bacteriol.">
        <title>Genome sequence of Halorhabdus tiamatea, the first archaeon isolated from a deep-sea anoxic brine lake.</title>
        <authorList>
            <person name="Antunes A."/>
            <person name="Alam I."/>
            <person name="Bajic V.B."/>
            <person name="Stingl U."/>
        </authorList>
    </citation>
    <scope>NUCLEOTIDE SEQUENCE [LARGE SCALE GENOMIC DNA]</scope>
    <source>
        <strain evidence="2 3">SARL4B</strain>
    </source>
</reference>
<dbReference type="RefSeq" id="WP_008526986.1">
    <property type="nucleotide sequence ID" value="NZ_AFNT02000003.1"/>
</dbReference>
<protein>
    <submittedName>
        <fullName evidence="2">Uncharacterized protein</fullName>
    </submittedName>
</protein>